<reference evidence="8" key="2">
    <citation type="submission" date="2021-04" db="EMBL/GenBank/DDBJ databases">
        <authorList>
            <person name="Gilroy R."/>
        </authorList>
    </citation>
    <scope>NUCLEOTIDE SEQUENCE</scope>
    <source>
        <strain evidence="8">ChiSjej5B23-15282</strain>
    </source>
</reference>
<dbReference type="NCBIfam" id="TIGR03942">
    <property type="entry name" value="sulfatase_rSAM"/>
    <property type="match status" value="1"/>
</dbReference>
<accession>A0A9D2ATD9</accession>
<keyword evidence="5" id="KW-0411">Iron-sulfur</keyword>
<dbReference type="AlphaFoldDB" id="A0A9D2ATD9"/>
<keyword evidence="3" id="KW-0479">Metal-binding</keyword>
<comment type="caution">
    <text evidence="8">The sequence shown here is derived from an EMBL/GenBank/DDBJ whole genome shotgun (WGS) entry which is preliminary data.</text>
</comment>
<dbReference type="Pfam" id="PF13186">
    <property type="entry name" value="SPASM"/>
    <property type="match status" value="1"/>
</dbReference>
<dbReference type="EMBL" id="DXFA01000097">
    <property type="protein sequence ID" value="HIX48444.1"/>
    <property type="molecule type" value="Genomic_DNA"/>
</dbReference>
<dbReference type="Pfam" id="PF04055">
    <property type="entry name" value="Radical_SAM"/>
    <property type="match status" value="1"/>
</dbReference>
<keyword evidence="2" id="KW-0949">S-adenosyl-L-methionine</keyword>
<dbReference type="CDD" id="cd01335">
    <property type="entry name" value="Radical_SAM"/>
    <property type="match status" value="1"/>
</dbReference>
<dbReference type="SFLD" id="SFLDS00029">
    <property type="entry name" value="Radical_SAM"/>
    <property type="match status" value="1"/>
</dbReference>
<evidence type="ECO:0000313" key="8">
    <source>
        <dbReference type="EMBL" id="HIX48444.1"/>
    </source>
</evidence>
<dbReference type="SFLD" id="SFLDG01067">
    <property type="entry name" value="SPASM/twitch_domain_containing"/>
    <property type="match status" value="1"/>
</dbReference>
<evidence type="ECO:0000313" key="9">
    <source>
        <dbReference type="Proteomes" id="UP000824243"/>
    </source>
</evidence>
<evidence type="ECO:0000256" key="1">
    <source>
        <dbReference type="ARBA" id="ARBA00001966"/>
    </source>
</evidence>
<evidence type="ECO:0000259" key="7">
    <source>
        <dbReference type="PROSITE" id="PS51918"/>
    </source>
</evidence>
<dbReference type="GO" id="GO:0051536">
    <property type="term" value="F:iron-sulfur cluster binding"/>
    <property type="evidence" value="ECO:0007669"/>
    <property type="project" value="UniProtKB-KW"/>
</dbReference>
<keyword evidence="4" id="KW-0408">Iron</keyword>
<evidence type="ECO:0000256" key="2">
    <source>
        <dbReference type="ARBA" id="ARBA00022691"/>
    </source>
</evidence>
<name>A0A9D2ATD9_9FIRM</name>
<dbReference type="SFLD" id="SFLDG01386">
    <property type="entry name" value="main_SPASM_domain-containing"/>
    <property type="match status" value="1"/>
</dbReference>
<dbReference type="InterPro" id="IPR034485">
    <property type="entry name" value="Anaerobic_Cys-type_sulfatase-m"/>
</dbReference>
<dbReference type="NCBIfam" id="TIGR04085">
    <property type="entry name" value="rSAM_more_4Fe4S"/>
    <property type="match status" value="1"/>
</dbReference>
<dbReference type="InterPro" id="IPR013785">
    <property type="entry name" value="Aldolase_TIM"/>
</dbReference>
<dbReference type="GO" id="GO:0046872">
    <property type="term" value="F:metal ion binding"/>
    <property type="evidence" value="ECO:0007669"/>
    <property type="project" value="UniProtKB-KW"/>
</dbReference>
<dbReference type="SUPFAM" id="SSF102114">
    <property type="entry name" value="Radical SAM enzymes"/>
    <property type="match status" value="1"/>
</dbReference>
<dbReference type="InterPro" id="IPR058240">
    <property type="entry name" value="rSAM_sf"/>
</dbReference>
<reference evidence="8" key="1">
    <citation type="journal article" date="2021" name="PeerJ">
        <title>Extensive microbial diversity within the chicken gut microbiome revealed by metagenomics and culture.</title>
        <authorList>
            <person name="Gilroy R."/>
            <person name="Ravi A."/>
            <person name="Getino M."/>
            <person name="Pursley I."/>
            <person name="Horton D.L."/>
            <person name="Alikhan N.F."/>
            <person name="Baker D."/>
            <person name="Gharbi K."/>
            <person name="Hall N."/>
            <person name="Watson M."/>
            <person name="Adriaenssens E.M."/>
            <person name="Foster-Nyarko E."/>
            <person name="Jarju S."/>
            <person name="Secka A."/>
            <person name="Antonio M."/>
            <person name="Oren A."/>
            <person name="Chaudhuri R.R."/>
            <person name="La Ragione R."/>
            <person name="Hildebrand F."/>
            <person name="Pallen M.J."/>
        </authorList>
    </citation>
    <scope>NUCLEOTIDE SEQUENCE</scope>
    <source>
        <strain evidence="8">ChiSjej5B23-15282</strain>
    </source>
</reference>
<dbReference type="Gene3D" id="3.20.20.70">
    <property type="entry name" value="Aldolase class I"/>
    <property type="match status" value="1"/>
</dbReference>
<evidence type="ECO:0000256" key="3">
    <source>
        <dbReference type="ARBA" id="ARBA00022723"/>
    </source>
</evidence>
<proteinExistence type="inferred from homology"/>
<comment type="cofactor">
    <cofactor evidence="1">
        <name>[4Fe-4S] cluster</name>
        <dbReference type="ChEBI" id="CHEBI:49883"/>
    </cofactor>
</comment>
<dbReference type="PROSITE" id="PS51918">
    <property type="entry name" value="RADICAL_SAM"/>
    <property type="match status" value="1"/>
</dbReference>
<evidence type="ECO:0000256" key="6">
    <source>
        <dbReference type="ARBA" id="ARBA00023601"/>
    </source>
</evidence>
<dbReference type="SFLD" id="SFLDG01072">
    <property type="entry name" value="dehydrogenase_like"/>
    <property type="match status" value="1"/>
</dbReference>
<dbReference type="SFLD" id="SFLDG01384">
    <property type="entry name" value="thioether_bond_formation_requi"/>
    <property type="match status" value="1"/>
</dbReference>
<dbReference type="PANTHER" id="PTHR43273:SF3">
    <property type="entry name" value="ANAEROBIC SULFATASE-MATURATING ENZYME HOMOLOG ASLB-RELATED"/>
    <property type="match status" value="1"/>
</dbReference>
<organism evidence="8 9">
    <name type="scientific">Candidatus Mediterraneibacter caccavium</name>
    <dbReference type="NCBI Taxonomy" id="2838661"/>
    <lineage>
        <taxon>Bacteria</taxon>
        <taxon>Bacillati</taxon>
        <taxon>Bacillota</taxon>
        <taxon>Clostridia</taxon>
        <taxon>Lachnospirales</taxon>
        <taxon>Lachnospiraceae</taxon>
        <taxon>Mediterraneibacter</taxon>
    </lineage>
</organism>
<gene>
    <name evidence="8" type="ORF">H9981_05460</name>
</gene>
<comment type="similarity">
    <text evidence="6">Belongs to the radical SAM superfamily. Anaerobic sulfatase-maturating enzyme family.</text>
</comment>
<dbReference type="InterPro" id="IPR007197">
    <property type="entry name" value="rSAM"/>
</dbReference>
<dbReference type="SFLD" id="SFLDF00289">
    <property type="entry name" value="anaerobic_Cys-type_sulfatase-m"/>
    <property type="match status" value="1"/>
</dbReference>
<dbReference type="PANTHER" id="PTHR43273">
    <property type="entry name" value="ANAEROBIC SULFATASE-MATURATING ENZYME HOMOLOG ASLB-RELATED"/>
    <property type="match status" value="1"/>
</dbReference>
<evidence type="ECO:0000256" key="4">
    <source>
        <dbReference type="ARBA" id="ARBA00023004"/>
    </source>
</evidence>
<protein>
    <submittedName>
        <fullName evidence="8">Anaerobic sulfatase maturase</fullName>
    </submittedName>
</protein>
<dbReference type="InterPro" id="IPR023885">
    <property type="entry name" value="4Fe4S-binding_SPASM_dom"/>
</dbReference>
<dbReference type="GO" id="GO:0016491">
    <property type="term" value="F:oxidoreductase activity"/>
    <property type="evidence" value="ECO:0007669"/>
    <property type="project" value="InterPro"/>
</dbReference>
<dbReference type="Proteomes" id="UP000824243">
    <property type="component" value="Unassembled WGS sequence"/>
</dbReference>
<dbReference type="InterPro" id="IPR023867">
    <property type="entry name" value="Sulphatase_maturase_rSAM"/>
</dbReference>
<sequence length="371" mass="43018">MNLNTVLIKPASSQCSMTCDYCFYCDEAAKREAPSYGMMSEETLKNIIKKILFQATGDVCFAFQGGEPTLRGLRFFEKAVEFEQRYNRGQVRISNTLQTNGLQINEEWCRFFRKHHFLIGISVDGTRETHDQCRHTKSGAPTYDRILGAIRMLDSFQVEYNILTVVNAYTAPKIREIYADYREKGWKFQQYIACLDPLGQEGGHSPYSLTPEAYGEFLSTLFELWYKDWRRGKAPYIRDFENYIGIAMGYVPEACSQRGICSVQGVAEADGSVYPCDFYALDEYRLGNFNNDKIQDFLENDRARDFINESKKISGSCRTCPYYALCRGGCRRTRVKETGTDTYRSYFCRSYQMFFSREGKKIEEIARYLKK</sequence>
<feature type="domain" description="Radical SAM core" evidence="7">
    <location>
        <begin position="1"/>
        <end position="227"/>
    </location>
</feature>
<evidence type="ECO:0000256" key="5">
    <source>
        <dbReference type="ARBA" id="ARBA00023014"/>
    </source>
</evidence>